<comment type="caution">
    <text evidence="11">The sequence shown here is derived from an EMBL/GenBank/DDBJ whole genome shotgun (WGS) entry which is preliminary data.</text>
</comment>
<feature type="transmembrane region" description="Helical" evidence="10">
    <location>
        <begin position="446"/>
        <end position="467"/>
    </location>
</feature>
<keyword evidence="5 10" id="KW-0812">Transmembrane</keyword>
<dbReference type="InterPro" id="IPR050222">
    <property type="entry name" value="MATE_MdtK"/>
</dbReference>
<evidence type="ECO:0000256" key="7">
    <source>
        <dbReference type="ARBA" id="ARBA00023065"/>
    </source>
</evidence>
<keyword evidence="4" id="KW-1003">Cell membrane</keyword>
<reference evidence="11 12" key="1">
    <citation type="submission" date="2020-08" db="EMBL/GenBank/DDBJ databases">
        <title>Genomic Encyclopedia of Type Strains, Phase IV (KMG-IV): sequencing the most valuable type-strain genomes for metagenomic binning, comparative biology and taxonomic classification.</title>
        <authorList>
            <person name="Goeker M."/>
        </authorList>
    </citation>
    <scope>NUCLEOTIDE SEQUENCE [LARGE SCALE GENOMIC DNA]</scope>
    <source>
        <strain evidence="11 12">DSM 103733</strain>
    </source>
</reference>
<comment type="subcellular location">
    <subcellularLocation>
        <location evidence="1">Cell membrane</location>
        <topology evidence="1">Multi-pass membrane protein</topology>
    </subcellularLocation>
</comment>
<dbReference type="GO" id="GO:0042910">
    <property type="term" value="F:xenobiotic transmembrane transporter activity"/>
    <property type="evidence" value="ECO:0007669"/>
    <property type="project" value="InterPro"/>
</dbReference>
<keyword evidence="8 10" id="KW-0472">Membrane</keyword>
<feature type="transmembrane region" description="Helical" evidence="10">
    <location>
        <begin position="123"/>
        <end position="144"/>
    </location>
</feature>
<keyword evidence="6 10" id="KW-1133">Transmembrane helix</keyword>
<feature type="transmembrane region" description="Helical" evidence="10">
    <location>
        <begin position="422"/>
        <end position="440"/>
    </location>
</feature>
<evidence type="ECO:0000256" key="9">
    <source>
        <dbReference type="ARBA" id="ARBA00031636"/>
    </source>
</evidence>
<evidence type="ECO:0000256" key="6">
    <source>
        <dbReference type="ARBA" id="ARBA00022989"/>
    </source>
</evidence>
<dbReference type="Proteomes" id="UP000538666">
    <property type="component" value="Unassembled WGS sequence"/>
</dbReference>
<evidence type="ECO:0000256" key="4">
    <source>
        <dbReference type="ARBA" id="ARBA00022475"/>
    </source>
</evidence>
<accession>A0A841K154</accession>
<dbReference type="Pfam" id="PF01554">
    <property type="entry name" value="MatE"/>
    <property type="match status" value="2"/>
</dbReference>
<proteinExistence type="predicted"/>
<feature type="transmembrane region" description="Helical" evidence="10">
    <location>
        <begin position="316"/>
        <end position="338"/>
    </location>
</feature>
<dbReference type="GO" id="GO:0015297">
    <property type="term" value="F:antiporter activity"/>
    <property type="evidence" value="ECO:0007669"/>
    <property type="project" value="UniProtKB-KW"/>
</dbReference>
<keyword evidence="3" id="KW-0050">Antiport</keyword>
<keyword evidence="12" id="KW-1185">Reference proteome</keyword>
<dbReference type="NCBIfam" id="TIGR00797">
    <property type="entry name" value="matE"/>
    <property type="match status" value="1"/>
</dbReference>
<dbReference type="PANTHER" id="PTHR43298:SF2">
    <property type="entry name" value="FMN_FAD EXPORTER YEEO-RELATED"/>
    <property type="match status" value="1"/>
</dbReference>
<feature type="transmembrane region" description="Helical" evidence="10">
    <location>
        <begin position="193"/>
        <end position="213"/>
    </location>
</feature>
<dbReference type="CDD" id="cd13131">
    <property type="entry name" value="MATE_NorM_like"/>
    <property type="match status" value="1"/>
</dbReference>
<evidence type="ECO:0000256" key="8">
    <source>
        <dbReference type="ARBA" id="ARBA00023136"/>
    </source>
</evidence>
<feature type="transmembrane region" description="Helical" evidence="10">
    <location>
        <begin position="45"/>
        <end position="66"/>
    </location>
</feature>
<dbReference type="GO" id="GO:0005886">
    <property type="term" value="C:plasma membrane"/>
    <property type="evidence" value="ECO:0007669"/>
    <property type="project" value="UniProtKB-SubCell"/>
</dbReference>
<dbReference type="PIRSF" id="PIRSF006603">
    <property type="entry name" value="DinF"/>
    <property type="match status" value="1"/>
</dbReference>
<dbReference type="OrthoDB" id="9780160at2"/>
<feature type="transmembrane region" description="Helical" evidence="10">
    <location>
        <begin position="350"/>
        <end position="370"/>
    </location>
</feature>
<keyword evidence="2" id="KW-0813">Transport</keyword>
<evidence type="ECO:0000313" key="12">
    <source>
        <dbReference type="Proteomes" id="UP000538666"/>
    </source>
</evidence>
<name>A0A841K154_9BACT</name>
<evidence type="ECO:0000256" key="1">
    <source>
        <dbReference type="ARBA" id="ARBA00004651"/>
    </source>
</evidence>
<protein>
    <recommendedName>
        <fullName evidence="9">Multidrug-efflux transporter</fullName>
    </recommendedName>
</protein>
<dbReference type="PANTHER" id="PTHR43298">
    <property type="entry name" value="MULTIDRUG RESISTANCE PROTEIN NORM-RELATED"/>
    <property type="match status" value="1"/>
</dbReference>
<dbReference type="RefSeq" id="WP_082125617.1">
    <property type="nucleotide sequence ID" value="NZ_JACHEK010000010.1"/>
</dbReference>
<evidence type="ECO:0000313" key="11">
    <source>
        <dbReference type="EMBL" id="MBB6146715.1"/>
    </source>
</evidence>
<keyword evidence="7" id="KW-0406">Ion transport</keyword>
<dbReference type="AlphaFoldDB" id="A0A841K154"/>
<sequence length="478" mass="51307">MALRVESGNLSRFAQGRDAVTDHLIFDESGSEFGGKVDVAAELRALLALAIPVALSEIGWMTMTVVDVVMVGKLGPDAIGAVGLGNAIYYAPSIFGIGLLLGLDTLVSRSWGAKNFDDCHRSLAQAMYIVLAFTPVLMLFMVVARPLFAGSGIDPTVSLLARQYVGLLNWGTLPLLVYGGFRRYLQGVGRVRPVTFALISANLVNLAGNWVFIYGKFGMPALGVRGSACSTVVARIYMAGVLVFFAWQHERRRGHGLFAHWPGPDWSRIRSLLSLGVPAAFQVILEVAAFGAATIMAAHLNPVALATHEIALSCAAYTYMVPLGISAAGAVAVGHAIGAKNPARARRAGWMALGLGVGFMVVTALLFLFLPRPIMEIYSRDAQVLMLGSHILIIVAAFQVFDGAQAVTTGALRGLGETRFPMLMNFAGYWLIGLPLGAWLCFHMRWGLPGLWIGLTLSLVLIASLLVRRWQVAKMPVL</sequence>
<feature type="transmembrane region" description="Helical" evidence="10">
    <location>
        <begin position="78"/>
        <end position="103"/>
    </location>
</feature>
<evidence type="ECO:0000256" key="3">
    <source>
        <dbReference type="ARBA" id="ARBA00022449"/>
    </source>
</evidence>
<evidence type="ECO:0000256" key="10">
    <source>
        <dbReference type="SAM" id="Phobius"/>
    </source>
</evidence>
<organism evidence="11 12">
    <name type="scientific">Silvibacterium bohemicum</name>
    <dbReference type="NCBI Taxonomy" id="1577686"/>
    <lineage>
        <taxon>Bacteria</taxon>
        <taxon>Pseudomonadati</taxon>
        <taxon>Acidobacteriota</taxon>
        <taxon>Terriglobia</taxon>
        <taxon>Terriglobales</taxon>
        <taxon>Acidobacteriaceae</taxon>
        <taxon>Silvibacterium</taxon>
    </lineage>
</organism>
<dbReference type="GO" id="GO:0006811">
    <property type="term" value="P:monoatomic ion transport"/>
    <property type="evidence" value="ECO:0007669"/>
    <property type="project" value="UniProtKB-KW"/>
</dbReference>
<feature type="transmembrane region" description="Helical" evidence="10">
    <location>
        <begin position="225"/>
        <end position="247"/>
    </location>
</feature>
<dbReference type="InterPro" id="IPR048279">
    <property type="entry name" value="MdtK-like"/>
</dbReference>
<dbReference type="InterPro" id="IPR002528">
    <property type="entry name" value="MATE_fam"/>
</dbReference>
<gene>
    <name evidence="11" type="ORF">HNQ77_004694</name>
</gene>
<feature type="transmembrane region" description="Helical" evidence="10">
    <location>
        <begin position="164"/>
        <end position="181"/>
    </location>
</feature>
<feature type="transmembrane region" description="Helical" evidence="10">
    <location>
        <begin position="272"/>
        <end position="296"/>
    </location>
</feature>
<feature type="transmembrane region" description="Helical" evidence="10">
    <location>
        <begin position="382"/>
        <end position="401"/>
    </location>
</feature>
<evidence type="ECO:0000256" key="5">
    <source>
        <dbReference type="ARBA" id="ARBA00022692"/>
    </source>
</evidence>
<dbReference type="EMBL" id="JACHEK010000010">
    <property type="protein sequence ID" value="MBB6146715.1"/>
    <property type="molecule type" value="Genomic_DNA"/>
</dbReference>
<evidence type="ECO:0000256" key="2">
    <source>
        <dbReference type="ARBA" id="ARBA00022448"/>
    </source>
</evidence>